<protein>
    <recommendedName>
        <fullName evidence="1">DUF362 domain-containing protein</fullName>
    </recommendedName>
</protein>
<organism evidence="2 3">
    <name type="scientific">Atribacter laminatus</name>
    <dbReference type="NCBI Taxonomy" id="2847778"/>
    <lineage>
        <taxon>Bacteria</taxon>
        <taxon>Pseudomonadati</taxon>
        <taxon>Atribacterota</taxon>
        <taxon>Atribacteria</taxon>
        <taxon>Atribacterales</taxon>
        <taxon>Atribacteraceae</taxon>
        <taxon>Atribacter</taxon>
    </lineage>
</organism>
<dbReference type="AlphaFoldDB" id="A0A7T1AMI2"/>
<evidence type="ECO:0000313" key="3">
    <source>
        <dbReference type="Proteomes" id="UP000594463"/>
    </source>
</evidence>
<dbReference type="EMBL" id="CP065383">
    <property type="protein sequence ID" value="QPM68660.1"/>
    <property type="molecule type" value="Genomic_DNA"/>
</dbReference>
<dbReference type="Pfam" id="PF04015">
    <property type="entry name" value="DUF362"/>
    <property type="match status" value="1"/>
</dbReference>
<dbReference type="InterPro" id="IPR007160">
    <property type="entry name" value="DUF362"/>
</dbReference>
<evidence type="ECO:0000313" key="2">
    <source>
        <dbReference type="EMBL" id="QPM68660.1"/>
    </source>
</evidence>
<sequence>MGQVSIVRVKENIKESLYHSIQLIGGISKFIQHGDRILLKPNLNGWEGTTNRIMVEALIQLLLDYQVRSIAIGESTFGDAQTTKVCFQKTGFQDLVKKYHLPLINFNQSETVSVPVPHPLILKNIPIAKEYFEADVIINLPVMKVHYATGITLGLKNLKGFLPPEEKKHFHEIGLDQAIVDLNKAITTQLTIVDAIQAMERMGPRGGDMVSLNLIMVGENNWEVDWVGMNIMGYQLSEVKHLRYYLEDKNIDEQRIQEVKVVGESIENARHPFKKVAMEAIIPPSFNLYQTNACSACMNALLLSCSFLEGIPTVPIDVFLGSNIVEFPSNHHLRLSFGNCCTKKTDNPLSIPGCPPYPFNLNLLLKQRGLIKKEES</sequence>
<evidence type="ECO:0000259" key="1">
    <source>
        <dbReference type="Pfam" id="PF04015"/>
    </source>
</evidence>
<dbReference type="KEGG" id="alam:RT761_01882"/>
<feature type="domain" description="DUF362" evidence="1">
    <location>
        <begin position="37"/>
        <end position="229"/>
    </location>
</feature>
<name>A0A7T1AMI2_ATRLM</name>
<keyword evidence="3" id="KW-1185">Reference proteome</keyword>
<reference evidence="2 3" key="1">
    <citation type="journal article" date="2021" name="Nat. Commun.">
        <title>Isolation of a member of the candidate phylum Atribacteria reveals a unique cell membrane structure.</title>
        <authorList>
            <person name="Taiki K."/>
            <person name="Nobu M.K."/>
            <person name="Kusada H."/>
            <person name="Meng X.-Y."/>
            <person name="Hosoki N."/>
            <person name="Uematsu K."/>
            <person name="Yoshioka H."/>
            <person name="Kamagata Y."/>
            <person name="Tamaki H."/>
        </authorList>
    </citation>
    <scope>NUCLEOTIDE SEQUENCE [LARGE SCALE GENOMIC DNA]</scope>
    <source>
        <strain evidence="2 3">RT761</strain>
    </source>
</reference>
<dbReference type="Proteomes" id="UP000594463">
    <property type="component" value="Chromosome"/>
</dbReference>
<accession>A0A7T1AMI2</accession>
<proteinExistence type="predicted"/>
<gene>
    <name evidence="2" type="ORF">RT761_01882</name>
</gene>
<dbReference type="RefSeq" id="WP_218111155.1">
    <property type="nucleotide sequence ID" value="NZ_CP065383.1"/>
</dbReference>